<dbReference type="Proteomes" id="UP001172687">
    <property type="component" value="Unassembled WGS sequence"/>
</dbReference>
<sequence length="99" mass="10784">MKRLQAKLAETLSQMSGEADIIKRAELYWVSRDMVDVALDAADSLPEWTPAVAAPAPTGLLCWAKPAGSVPWNALSPNDPTEVSWDGRTFYSQAPVVVR</sequence>
<evidence type="ECO:0000313" key="1">
    <source>
        <dbReference type="EMBL" id="MDN4521811.1"/>
    </source>
</evidence>
<evidence type="ECO:0000313" key="2">
    <source>
        <dbReference type="Proteomes" id="UP001172687"/>
    </source>
</evidence>
<dbReference type="EMBL" id="JAUHTC010000094">
    <property type="protein sequence ID" value="MDN4521811.1"/>
    <property type="molecule type" value="Genomic_DNA"/>
</dbReference>
<name>A0ABT8HM28_MYCAO</name>
<organism evidence="1 2">
    <name type="scientific">Mycolicibacterium austroafricanum</name>
    <name type="common">Mycobacterium austroafricanum</name>
    <dbReference type="NCBI Taxonomy" id="39687"/>
    <lineage>
        <taxon>Bacteria</taxon>
        <taxon>Bacillati</taxon>
        <taxon>Actinomycetota</taxon>
        <taxon>Actinomycetes</taxon>
        <taxon>Mycobacteriales</taxon>
        <taxon>Mycobacteriaceae</taxon>
        <taxon>Mycolicibacterium</taxon>
    </lineage>
</organism>
<accession>A0ABT8HM28</accession>
<comment type="caution">
    <text evidence="1">The sequence shown here is derived from an EMBL/GenBank/DDBJ whole genome shotgun (WGS) entry which is preliminary data.</text>
</comment>
<reference evidence="1" key="1">
    <citation type="submission" date="2023-07" db="EMBL/GenBank/DDBJ databases">
        <title>Degradation of tert-butanol by M. austroafricanum TBA100.</title>
        <authorList>
            <person name="Helbich S."/>
            <person name="Vainshtein Y."/>
        </authorList>
    </citation>
    <scope>NUCLEOTIDE SEQUENCE</scope>
    <source>
        <strain evidence="1">TBA100</strain>
    </source>
</reference>
<gene>
    <name evidence="1" type="ORF">QYF68_28885</name>
</gene>
<proteinExistence type="predicted"/>
<protein>
    <submittedName>
        <fullName evidence="1">Uncharacterized protein</fullName>
    </submittedName>
</protein>
<keyword evidence="2" id="KW-1185">Reference proteome</keyword>
<dbReference type="RefSeq" id="WP_301161849.1">
    <property type="nucleotide sequence ID" value="NZ_JAUHTC010000094.1"/>
</dbReference>